<protein>
    <recommendedName>
        <fullName evidence="3">Fungal lipase-type domain-containing protein</fullName>
    </recommendedName>
</protein>
<dbReference type="InterPro" id="IPR002921">
    <property type="entry name" value="Fungal_lipase-type"/>
</dbReference>
<geneLocation type="mitochondrion" evidence="5"/>
<dbReference type="STRING" id="37360.A0A0G4IHI7"/>
<keyword evidence="2" id="KW-0732">Signal</keyword>
<dbReference type="InterPro" id="IPR029058">
    <property type="entry name" value="AB_hydrolase_fold"/>
</dbReference>
<name>A0A0G4IHI7_PLABS</name>
<dbReference type="EMBL" id="CDSF01000001">
    <property type="protein sequence ID" value="CEO94644.1"/>
    <property type="molecule type" value="Genomic_DNA"/>
</dbReference>
<dbReference type="EMBL" id="OVEO01000001">
    <property type="protein sequence ID" value="SPQ93093.1"/>
    <property type="molecule type" value="Genomic_DNA"/>
</dbReference>
<dbReference type="AlphaFoldDB" id="A0A0G4IHI7"/>
<evidence type="ECO:0000256" key="1">
    <source>
        <dbReference type="SAM" id="Coils"/>
    </source>
</evidence>
<evidence type="ECO:0000256" key="2">
    <source>
        <dbReference type="SAM" id="SignalP"/>
    </source>
</evidence>
<dbReference type="Proteomes" id="UP000290189">
    <property type="component" value="Unassembled WGS sequence"/>
</dbReference>
<reference evidence="4 6" key="1">
    <citation type="submission" date="2015-02" db="EMBL/GenBank/DDBJ databases">
        <authorList>
            <person name="Chooi Y.-H."/>
        </authorList>
    </citation>
    <scope>NUCLEOTIDE SEQUENCE [LARGE SCALE GENOMIC DNA]</scope>
    <source>
        <strain evidence="4">E3</strain>
    </source>
</reference>
<dbReference type="SUPFAM" id="SSF53474">
    <property type="entry name" value="alpha/beta-Hydrolases"/>
    <property type="match status" value="1"/>
</dbReference>
<dbReference type="Gene3D" id="3.40.50.1820">
    <property type="entry name" value="alpha/beta hydrolase"/>
    <property type="match status" value="1"/>
</dbReference>
<feature type="chain" id="PRO_5033223237" description="Fungal lipase-type domain-containing protein" evidence="2">
    <location>
        <begin position="30"/>
        <end position="662"/>
    </location>
</feature>
<keyword evidence="1" id="KW-0175">Coiled coil</keyword>
<keyword evidence="6" id="KW-1185">Reference proteome</keyword>
<evidence type="ECO:0000313" key="4">
    <source>
        <dbReference type="EMBL" id="CEO94644.1"/>
    </source>
</evidence>
<gene>
    <name evidence="4" type="ORF">PBRA_000429</name>
    <name evidence="5" type="ORF">PLBR_LOCUS308</name>
</gene>
<dbReference type="Proteomes" id="UP000039324">
    <property type="component" value="Unassembled WGS sequence"/>
</dbReference>
<dbReference type="OrthoDB" id="426718at2759"/>
<reference evidence="5 7" key="2">
    <citation type="submission" date="2018-03" db="EMBL/GenBank/DDBJ databases">
        <authorList>
            <person name="Fogelqvist J."/>
        </authorList>
    </citation>
    <scope>NUCLEOTIDE SEQUENCE [LARGE SCALE GENOMIC DNA]</scope>
</reference>
<feature type="signal peptide" evidence="2">
    <location>
        <begin position="1"/>
        <end position="29"/>
    </location>
</feature>
<organism evidence="4 6">
    <name type="scientific">Plasmodiophora brassicae</name>
    <name type="common">Clubroot disease agent</name>
    <dbReference type="NCBI Taxonomy" id="37360"/>
    <lineage>
        <taxon>Eukaryota</taxon>
        <taxon>Sar</taxon>
        <taxon>Rhizaria</taxon>
        <taxon>Endomyxa</taxon>
        <taxon>Phytomyxea</taxon>
        <taxon>Plasmodiophorida</taxon>
        <taxon>Plasmodiophoridae</taxon>
        <taxon>Plasmodiophora</taxon>
    </lineage>
</organism>
<keyword evidence="5" id="KW-0496">Mitochondrion</keyword>
<proteinExistence type="predicted"/>
<evidence type="ECO:0000313" key="6">
    <source>
        <dbReference type="Proteomes" id="UP000039324"/>
    </source>
</evidence>
<feature type="coiled-coil region" evidence="1">
    <location>
        <begin position="617"/>
        <end position="644"/>
    </location>
</feature>
<dbReference type="GO" id="GO:0006629">
    <property type="term" value="P:lipid metabolic process"/>
    <property type="evidence" value="ECO:0007669"/>
    <property type="project" value="InterPro"/>
</dbReference>
<evidence type="ECO:0000313" key="5">
    <source>
        <dbReference type="EMBL" id="SPQ93093.1"/>
    </source>
</evidence>
<evidence type="ECO:0000313" key="7">
    <source>
        <dbReference type="Proteomes" id="UP000290189"/>
    </source>
</evidence>
<feature type="domain" description="Fungal lipase-type" evidence="3">
    <location>
        <begin position="355"/>
        <end position="485"/>
    </location>
</feature>
<dbReference type="InterPro" id="IPR051218">
    <property type="entry name" value="Sec_MonoDiacylglyc_Lipase"/>
</dbReference>
<evidence type="ECO:0000259" key="3">
    <source>
        <dbReference type="Pfam" id="PF01764"/>
    </source>
</evidence>
<dbReference type="CDD" id="cd00519">
    <property type="entry name" value="Lipase_3"/>
    <property type="match status" value="1"/>
</dbReference>
<dbReference type="Pfam" id="PF01764">
    <property type="entry name" value="Lipase_3"/>
    <property type="match status" value="1"/>
</dbReference>
<accession>A0A0G4IHI7</accession>
<dbReference type="PANTHER" id="PTHR45856">
    <property type="entry name" value="ALPHA/BETA-HYDROLASES SUPERFAMILY PROTEIN"/>
    <property type="match status" value="1"/>
</dbReference>
<sequence length="662" mass="71846">MRSLTAAGSLSCWAATLALATLSIGLCSSDVLPSADAAHHGAERTTGISNTVIPTSSSHPTSNVTRRAPTILILDNAGKARLLGNLFDALGCDPCNHTFESAPWRLQCTTCRRDRLALVNLCGMPGYQDSTMFRPQFEFAIDAVTKATGPIAKIVHVVDMFNKNCADDADLRASVNQARRLNLLLTEAGHDDALELVSTVTSACGNAPGEHSAPARLEKIQCFNDDPAGVADPIPHLSRRITTVEANNYTTLTGKVKAWATVPATKPIETNVTLEGAIRTCRARVAALQIDVQAVDARIAATSTHCARPALLACRWSGMAYNLTQHDQGEFVTFFDQGSIVVAFPGSHVDASAAALHDWIAKNMRIAFVPYEKARFPGVLVHAGFFGTFQTLRPMVQERLERLLGEHPHAPVVFTGHSRGGALATLAAFEFNALVRHQGPRNVSLYTFGSPMVGNHRFAEEFNKLPIAQRLTVFDMDPVPDLPGNFLLQLSSHTGSLLKVVAVKSLATRAVSRAIASTTVTVVTKKTILGYSFGGLLGTTTTTVAAPISSMVFPVAIGVGTSAVAAYLTAQCAREAICVIRNSYQHTTVHTRHKTEKAPWLNWLMNMITYHTMHEYMDAAEQRVSELDEAISELRELRQHMTRDIARRRARCDALDHVFNHV</sequence>
<dbReference type="PANTHER" id="PTHR45856:SF24">
    <property type="entry name" value="FUNGAL LIPASE-LIKE DOMAIN-CONTAINING PROTEIN"/>
    <property type="match status" value="1"/>
</dbReference>